<evidence type="ECO:0008006" key="4">
    <source>
        <dbReference type="Google" id="ProtNLM"/>
    </source>
</evidence>
<evidence type="ECO:0000256" key="1">
    <source>
        <dbReference type="PROSITE-ProRule" id="PRU00708"/>
    </source>
</evidence>
<keyword evidence="3" id="KW-1185">Reference proteome</keyword>
<accession>A0A812HIG9</accession>
<gene>
    <name evidence="2" type="ORF">SNAT2548_LOCUS1611</name>
</gene>
<reference evidence="2" key="1">
    <citation type="submission" date="2021-02" db="EMBL/GenBank/DDBJ databases">
        <authorList>
            <person name="Dougan E. K."/>
            <person name="Rhodes N."/>
            <person name="Thang M."/>
            <person name="Chan C."/>
        </authorList>
    </citation>
    <scope>NUCLEOTIDE SEQUENCE</scope>
</reference>
<organism evidence="2 3">
    <name type="scientific">Symbiodinium natans</name>
    <dbReference type="NCBI Taxonomy" id="878477"/>
    <lineage>
        <taxon>Eukaryota</taxon>
        <taxon>Sar</taxon>
        <taxon>Alveolata</taxon>
        <taxon>Dinophyceae</taxon>
        <taxon>Suessiales</taxon>
        <taxon>Symbiodiniaceae</taxon>
        <taxon>Symbiodinium</taxon>
    </lineage>
</organism>
<dbReference type="PROSITE" id="PS51375">
    <property type="entry name" value="PPR"/>
    <property type="match status" value="1"/>
</dbReference>
<evidence type="ECO:0000313" key="3">
    <source>
        <dbReference type="Proteomes" id="UP000604046"/>
    </source>
</evidence>
<proteinExistence type="predicted"/>
<dbReference type="EMBL" id="CAJNDS010000091">
    <property type="protein sequence ID" value="CAE6952037.1"/>
    <property type="molecule type" value="Genomic_DNA"/>
</dbReference>
<dbReference type="InterPro" id="IPR011990">
    <property type="entry name" value="TPR-like_helical_dom_sf"/>
</dbReference>
<dbReference type="Gene3D" id="1.25.40.10">
    <property type="entry name" value="Tetratricopeptide repeat domain"/>
    <property type="match status" value="1"/>
</dbReference>
<dbReference type="AlphaFoldDB" id="A0A812HIG9"/>
<feature type="repeat" description="PPR" evidence="1">
    <location>
        <begin position="9"/>
        <end position="43"/>
    </location>
</feature>
<dbReference type="Proteomes" id="UP000604046">
    <property type="component" value="Unassembled WGS sequence"/>
</dbReference>
<protein>
    <recommendedName>
        <fullName evidence="4">Pentatricopeptide repeat-containing protein</fullName>
    </recommendedName>
</protein>
<dbReference type="OrthoDB" id="185373at2759"/>
<sequence length="152" mass="16792">MGQMQLTPDIISCNAALAACRRAGQWQSILKLLADMPLLQIAPDLLSLHSVLDCVEGTGHSHQEVFRVMGCRLKDLGKGKTSGHTFQGMLYAKALTTVQWWMSENLPPKTCRTALALLKQRGLGAEYQEGNQISLQIELRGQRFSSFIHATP</sequence>
<evidence type="ECO:0000313" key="2">
    <source>
        <dbReference type="EMBL" id="CAE6952037.1"/>
    </source>
</evidence>
<comment type="caution">
    <text evidence="2">The sequence shown here is derived from an EMBL/GenBank/DDBJ whole genome shotgun (WGS) entry which is preliminary data.</text>
</comment>
<dbReference type="InterPro" id="IPR002885">
    <property type="entry name" value="PPR_rpt"/>
</dbReference>
<name>A0A812HIG9_9DINO</name>